<evidence type="ECO:0000313" key="3">
    <source>
        <dbReference type="Proteomes" id="UP000254150"/>
    </source>
</evidence>
<accession>A0A380MMM5</accession>
<feature type="region of interest" description="Disordered" evidence="1">
    <location>
        <begin position="63"/>
        <end position="89"/>
    </location>
</feature>
<reference evidence="2 3" key="1">
    <citation type="submission" date="2018-06" db="EMBL/GenBank/DDBJ databases">
        <authorList>
            <consortium name="Pathogen Informatics"/>
            <person name="Doyle S."/>
        </authorList>
    </citation>
    <scope>NUCLEOTIDE SEQUENCE [LARGE SCALE GENOMIC DNA]</scope>
    <source>
        <strain evidence="2 3">NCTC7807</strain>
    </source>
</reference>
<proteinExistence type="predicted"/>
<organism evidence="2 3">
    <name type="scientific">Streptomyces griseus</name>
    <dbReference type="NCBI Taxonomy" id="1911"/>
    <lineage>
        <taxon>Bacteria</taxon>
        <taxon>Bacillati</taxon>
        <taxon>Actinomycetota</taxon>
        <taxon>Actinomycetes</taxon>
        <taxon>Kitasatosporales</taxon>
        <taxon>Streptomycetaceae</taxon>
        <taxon>Streptomyces</taxon>
    </lineage>
</organism>
<gene>
    <name evidence="2" type="ORF">NCTC7807_00134</name>
</gene>
<evidence type="ECO:0000313" key="2">
    <source>
        <dbReference type="EMBL" id="SUO92991.1"/>
    </source>
</evidence>
<protein>
    <submittedName>
        <fullName evidence="2">Phosphate binding protein (Secreted protein)</fullName>
    </submittedName>
</protein>
<dbReference type="AlphaFoldDB" id="A0A380MMM5"/>
<feature type="region of interest" description="Disordered" evidence="1">
    <location>
        <begin position="20"/>
        <end position="42"/>
    </location>
</feature>
<name>A0A380MMM5_STRGR</name>
<dbReference type="RefSeq" id="WP_258565355.1">
    <property type="nucleotide sequence ID" value="NZ_UHID01000001.1"/>
</dbReference>
<feature type="compositionally biased region" description="Basic and acidic residues" evidence="1">
    <location>
        <begin position="33"/>
        <end position="42"/>
    </location>
</feature>
<sequence>MLVSRGAASDTRGVLRRRLLNGAFEPPASSRDCSPEDHPKARPVRCELHSTEQVIATAARTPGALGHSEPRTTSALEGVHKLSLDGQCP</sequence>
<dbReference type="EMBL" id="UHID01000001">
    <property type="protein sequence ID" value="SUO92991.1"/>
    <property type="molecule type" value="Genomic_DNA"/>
</dbReference>
<evidence type="ECO:0000256" key="1">
    <source>
        <dbReference type="SAM" id="MobiDB-lite"/>
    </source>
</evidence>
<dbReference type="Proteomes" id="UP000254150">
    <property type="component" value="Unassembled WGS sequence"/>
</dbReference>